<reference evidence="1" key="1">
    <citation type="submission" date="2015-10" db="EMBL/GenBank/DDBJ databases">
        <authorList>
            <person name="Gilbert D.G."/>
        </authorList>
    </citation>
    <scope>NUCLEOTIDE SEQUENCE</scope>
    <source>
        <strain evidence="1">Phyl III-seqv23</strain>
    </source>
</reference>
<proteinExistence type="predicted"/>
<name>A0A0S4TX66_RALSL</name>
<accession>A0A0S4TX66</accession>
<evidence type="ECO:0000313" key="1">
    <source>
        <dbReference type="EMBL" id="CUV14644.1"/>
    </source>
</evidence>
<gene>
    <name evidence="1" type="ORF">RUN39_v1_920059</name>
</gene>
<sequence length="63" mass="7264">MNKLIQAVRHAFTGRHVYVWWEGTLYTHRAASFRDAIQWMRAYPADASVSILGRFGALEARRG</sequence>
<organism evidence="1">
    <name type="scientific">Ralstonia solanacearum</name>
    <name type="common">Pseudomonas solanacearum</name>
    <dbReference type="NCBI Taxonomy" id="305"/>
    <lineage>
        <taxon>Bacteria</taxon>
        <taxon>Pseudomonadati</taxon>
        <taxon>Pseudomonadota</taxon>
        <taxon>Betaproteobacteria</taxon>
        <taxon>Burkholderiales</taxon>
        <taxon>Burkholderiaceae</taxon>
        <taxon>Ralstonia</taxon>
        <taxon>Ralstonia solanacearum species complex</taxon>
    </lineage>
</organism>
<dbReference type="AlphaFoldDB" id="A0A0S4TX66"/>
<dbReference type="PATRIC" id="fig|305.106.peg.5128"/>
<protein>
    <submittedName>
        <fullName evidence="1">Uncharacterized protein</fullName>
    </submittedName>
</protein>
<dbReference type="EMBL" id="LN899819">
    <property type="protein sequence ID" value="CUV14644.1"/>
    <property type="molecule type" value="Genomic_DNA"/>
</dbReference>